<accession>A0A9X8UIY2</accession>
<keyword evidence="5 6" id="KW-0472">Membrane</keyword>
<evidence type="ECO:0000256" key="6">
    <source>
        <dbReference type="SAM" id="Phobius"/>
    </source>
</evidence>
<feature type="transmembrane region" description="Helical" evidence="6">
    <location>
        <begin position="74"/>
        <end position="99"/>
    </location>
</feature>
<proteinExistence type="predicted"/>
<feature type="transmembrane region" description="Helical" evidence="6">
    <location>
        <begin position="355"/>
        <end position="375"/>
    </location>
</feature>
<dbReference type="GO" id="GO:0005886">
    <property type="term" value="C:plasma membrane"/>
    <property type="evidence" value="ECO:0007669"/>
    <property type="project" value="UniProtKB-SubCell"/>
</dbReference>
<feature type="transmembrane region" description="Helical" evidence="6">
    <location>
        <begin position="20"/>
        <end position="37"/>
    </location>
</feature>
<feature type="transmembrane region" description="Helical" evidence="6">
    <location>
        <begin position="120"/>
        <end position="139"/>
    </location>
</feature>
<feature type="transmembrane region" description="Helical" evidence="6">
    <location>
        <begin position="258"/>
        <end position="274"/>
    </location>
</feature>
<sequence length="466" mass="50177">MAQPATKAKQKRKFALPNTFVLIFGFIVLAAILTYVLPAGSYQPDPNNPDLIDPNSFTFVESSPVSLMDFAGSIYGGLARASSTAFLILLAGGFVQVITDTGTFDAAIFAILRRSKGKELIAPVLFFILLFVLGALQVIDNEVVVFIPLVMMLCKRLKLDAICVLMLTLVANMAGFSPTPVGYWSVGIFQIIAGLPIFSGFTLRFVVCMLIGIVTLVFMVRYMRKIRRDPAASVTGILKEDVAIDGVPEEKEFTLRHGIILVGFLVPFGFYVWAVNAFDWGVAELSGILFLQAIFAGLISRMSPNEMAQSFTRGAEAVVIPTMMVGFASAISVVLAKGNIIHTIVYYLTKPLMGVHGTVSAVGMFIFNFFFNALAPASTSQGYVVMPIMAPMGDVLGLTRQTVCWAVQLGDGLSNIIIPTGGTTMACIAMSGVPYGKWVKFIIPLVGIWVLIGAASLVFAVLTGWA</sequence>
<evidence type="ECO:0000313" key="8">
    <source>
        <dbReference type="Proteomes" id="UP000294682"/>
    </source>
</evidence>
<evidence type="ECO:0000313" key="7">
    <source>
        <dbReference type="EMBL" id="TCL43391.1"/>
    </source>
</evidence>
<feature type="transmembrane region" description="Helical" evidence="6">
    <location>
        <begin position="204"/>
        <end position="223"/>
    </location>
</feature>
<gene>
    <name evidence="7" type="ORF">EDD78_10519</name>
</gene>
<protein>
    <submittedName>
        <fullName evidence="7">Ion transporter superfamily protein YfcC</fullName>
    </submittedName>
</protein>
<evidence type="ECO:0000256" key="1">
    <source>
        <dbReference type="ARBA" id="ARBA00004651"/>
    </source>
</evidence>
<evidence type="ECO:0000256" key="3">
    <source>
        <dbReference type="ARBA" id="ARBA00022692"/>
    </source>
</evidence>
<dbReference type="PANTHER" id="PTHR43652">
    <property type="entry name" value="BASIC AMINO ACID ANTIPORTER YFCC-RELATED"/>
    <property type="match status" value="1"/>
</dbReference>
<dbReference type="Proteomes" id="UP000294682">
    <property type="component" value="Unassembled WGS sequence"/>
</dbReference>
<comment type="subcellular location">
    <subcellularLocation>
        <location evidence="1">Cell membrane</location>
        <topology evidence="1">Multi-pass membrane protein</topology>
    </subcellularLocation>
</comment>
<keyword evidence="2" id="KW-1003">Cell membrane</keyword>
<evidence type="ECO:0000256" key="2">
    <source>
        <dbReference type="ARBA" id="ARBA00022475"/>
    </source>
</evidence>
<dbReference type="EMBL" id="SLUK01000005">
    <property type="protein sequence ID" value="TCL43391.1"/>
    <property type="molecule type" value="Genomic_DNA"/>
</dbReference>
<evidence type="ECO:0000256" key="4">
    <source>
        <dbReference type="ARBA" id="ARBA00022989"/>
    </source>
</evidence>
<keyword evidence="4 6" id="KW-1133">Transmembrane helix</keyword>
<feature type="transmembrane region" description="Helical" evidence="6">
    <location>
        <begin position="280"/>
        <end position="299"/>
    </location>
</feature>
<feature type="transmembrane region" description="Helical" evidence="6">
    <location>
        <begin position="311"/>
        <end position="335"/>
    </location>
</feature>
<dbReference type="InterPro" id="IPR018385">
    <property type="entry name" value="C4_dicarb_anaerob_car-like"/>
</dbReference>
<organism evidence="7 8">
    <name type="scientific">Harryflintia acetispora</name>
    <dbReference type="NCBI Taxonomy" id="1849041"/>
    <lineage>
        <taxon>Bacteria</taxon>
        <taxon>Bacillati</taxon>
        <taxon>Bacillota</taxon>
        <taxon>Clostridia</taxon>
        <taxon>Eubacteriales</taxon>
        <taxon>Oscillospiraceae</taxon>
        <taxon>Harryflintia</taxon>
    </lineage>
</organism>
<dbReference type="Pfam" id="PF03606">
    <property type="entry name" value="DcuC"/>
    <property type="match status" value="1"/>
</dbReference>
<reference evidence="7 8" key="1">
    <citation type="submission" date="2019-03" db="EMBL/GenBank/DDBJ databases">
        <title>Genomic Encyclopedia of Type Strains, Phase IV (KMG-IV): sequencing the most valuable type-strain genomes for metagenomic binning, comparative biology and taxonomic classification.</title>
        <authorList>
            <person name="Goeker M."/>
        </authorList>
    </citation>
    <scope>NUCLEOTIDE SEQUENCE [LARGE SCALE GENOMIC DNA]</scope>
    <source>
        <strain evidence="7 8">DSM 100433</strain>
    </source>
</reference>
<name>A0A9X8UIY2_9FIRM</name>
<dbReference type="PANTHER" id="PTHR43652:SF6">
    <property type="entry name" value="ARGININE REPRESSOR"/>
    <property type="match status" value="1"/>
</dbReference>
<evidence type="ECO:0000256" key="5">
    <source>
        <dbReference type="ARBA" id="ARBA00023136"/>
    </source>
</evidence>
<feature type="transmembrane region" description="Helical" evidence="6">
    <location>
        <begin position="441"/>
        <end position="465"/>
    </location>
</feature>
<dbReference type="AlphaFoldDB" id="A0A9X8UIY2"/>
<keyword evidence="3 6" id="KW-0812">Transmembrane</keyword>
<dbReference type="RefSeq" id="WP_132084409.1">
    <property type="nucleotide sequence ID" value="NZ_JADNAH010000036.1"/>
</dbReference>
<dbReference type="InterPro" id="IPR051679">
    <property type="entry name" value="DASS-Related_Transporters"/>
</dbReference>
<keyword evidence="8" id="KW-1185">Reference proteome</keyword>
<comment type="caution">
    <text evidence="7">The sequence shown here is derived from an EMBL/GenBank/DDBJ whole genome shotgun (WGS) entry which is preliminary data.</text>
</comment>